<feature type="compositionally biased region" description="Basic residues" evidence="1">
    <location>
        <begin position="291"/>
        <end position="341"/>
    </location>
</feature>
<evidence type="ECO:0000313" key="3">
    <source>
        <dbReference type="EMBL" id="KAJ8920352.1"/>
    </source>
</evidence>
<name>A0AAV8W268_9CUCU</name>
<evidence type="ECO:0000256" key="2">
    <source>
        <dbReference type="SAM" id="SignalP"/>
    </source>
</evidence>
<feature type="compositionally biased region" description="Basic and acidic residues" evidence="1">
    <location>
        <begin position="276"/>
        <end position="290"/>
    </location>
</feature>
<feature type="compositionally biased region" description="Basic residues" evidence="1">
    <location>
        <begin position="220"/>
        <end position="230"/>
    </location>
</feature>
<sequence>MGAWVLASMLVYSLLAQVEISVGATIQRNNPIWSPSGQTQGKGFSVGGTVHSAVPALDNPEASATNYQQYNTRFSNEDVNNNVPYHLYKHPYGEPDQDPVYKEFSSVEAEAQGYNQNEFLDTTGYNHYKTATSFNLEGPRQLETITTQSFHKEVEPYDVSDFEKARDHKEDDHGEVHYHKHKHLHKHEHKQEHTHKHLQEHKHDHDHKHDHKAEHEHKHEAKHKHLHHSEHKHEHKGEHHHKHHQEHKHHHHADHKHEHKHHQEHDHHHHHKHKHDHEAKHKHEHHGEHKHEHKHGHKHENEHKHKHEHHQEHKHKHEHKGEHKHKHRSHHQHKHSGHKHG</sequence>
<evidence type="ECO:0008006" key="5">
    <source>
        <dbReference type="Google" id="ProtNLM"/>
    </source>
</evidence>
<dbReference type="EMBL" id="JANEYG010000015">
    <property type="protein sequence ID" value="KAJ8920352.1"/>
    <property type="molecule type" value="Genomic_DNA"/>
</dbReference>
<keyword evidence="2" id="KW-0732">Signal</keyword>
<feature type="compositionally biased region" description="Basic and acidic residues" evidence="1">
    <location>
        <begin position="166"/>
        <end position="177"/>
    </location>
</feature>
<evidence type="ECO:0000256" key="1">
    <source>
        <dbReference type="SAM" id="MobiDB-lite"/>
    </source>
</evidence>
<organism evidence="3 4">
    <name type="scientific">Exocentrus adspersus</name>
    <dbReference type="NCBI Taxonomy" id="1586481"/>
    <lineage>
        <taxon>Eukaryota</taxon>
        <taxon>Metazoa</taxon>
        <taxon>Ecdysozoa</taxon>
        <taxon>Arthropoda</taxon>
        <taxon>Hexapoda</taxon>
        <taxon>Insecta</taxon>
        <taxon>Pterygota</taxon>
        <taxon>Neoptera</taxon>
        <taxon>Endopterygota</taxon>
        <taxon>Coleoptera</taxon>
        <taxon>Polyphaga</taxon>
        <taxon>Cucujiformia</taxon>
        <taxon>Chrysomeloidea</taxon>
        <taxon>Cerambycidae</taxon>
        <taxon>Lamiinae</taxon>
        <taxon>Acanthocinini</taxon>
        <taxon>Exocentrus</taxon>
    </lineage>
</organism>
<comment type="caution">
    <text evidence="3">The sequence shown here is derived from an EMBL/GenBank/DDBJ whole genome shotgun (WGS) entry which is preliminary data.</text>
</comment>
<evidence type="ECO:0000313" key="4">
    <source>
        <dbReference type="Proteomes" id="UP001159042"/>
    </source>
</evidence>
<feature type="signal peptide" evidence="2">
    <location>
        <begin position="1"/>
        <end position="16"/>
    </location>
</feature>
<dbReference type="Proteomes" id="UP001159042">
    <property type="component" value="Unassembled WGS sequence"/>
</dbReference>
<feature type="compositionally biased region" description="Basic residues" evidence="1">
    <location>
        <begin position="238"/>
        <end position="260"/>
    </location>
</feature>
<protein>
    <recommendedName>
        <fullName evidence="5">Histidine-rich glycoprotein-like</fullName>
    </recommendedName>
</protein>
<proteinExistence type="predicted"/>
<feature type="chain" id="PRO_5043989870" description="Histidine-rich glycoprotein-like" evidence="2">
    <location>
        <begin position="17"/>
        <end position="341"/>
    </location>
</feature>
<feature type="region of interest" description="Disordered" evidence="1">
    <location>
        <begin position="166"/>
        <end position="341"/>
    </location>
</feature>
<reference evidence="3 4" key="1">
    <citation type="journal article" date="2023" name="Insect Mol. Biol.">
        <title>Genome sequencing provides insights into the evolution of gene families encoding plant cell wall-degrading enzymes in longhorned beetles.</title>
        <authorList>
            <person name="Shin N.R."/>
            <person name="Okamura Y."/>
            <person name="Kirsch R."/>
            <person name="Pauchet Y."/>
        </authorList>
    </citation>
    <scope>NUCLEOTIDE SEQUENCE [LARGE SCALE GENOMIC DNA]</scope>
    <source>
        <strain evidence="3">EAD_L_NR</strain>
    </source>
</reference>
<keyword evidence="4" id="KW-1185">Reference proteome</keyword>
<gene>
    <name evidence="3" type="ORF">NQ315_012014</name>
</gene>
<accession>A0AAV8W268</accession>
<feature type="compositionally biased region" description="Basic residues" evidence="1">
    <location>
        <begin position="178"/>
        <end position="210"/>
    </location>
</feature>
<dbReference type="AlphaFoldDB" id="A0AAV8W268"/>